<evidence type="ECO:0000313" key="2">
    <source>
        <dbReference type="Proteomes" id="UP001549146"/>
    </source>
</evidence>
<name>A0ABV2LYX5_9FLAO</name>
<gene>
    <name evidence="1" type="ORF">ABID46_002328</name>
</gene>
<accession>A0ABV2LYX5</accession>
<dbReference type="EMBL" id="JBEPMO010000018">
    <property type="protein sequence ID" value="MET3732737.1"/>
    <property type="molecule type" value="Genomic_DNA"/>
</dbReference>
<proteinExistence type="predicted"/>
<evidence type="ECO:0000313" key="1">
    <source>
        <dbReference type="EMBL" id="MET3732737.1"/>
    </source>
</evidence>
<comment type="caution">
    <text evidence="1">The sequence shown here is derived from an EMBL/GenBank/DDBJ whole genome shotgun (WGS) entry which is preliminary data.</text>
</comment>
<keyword evidence="2" id="KW-1185">Reference proteome</keyword>
<reference evidence="1 2" key="1">
    <citation type="submission" date="2024-06" db="EMBL/GenBank/DDBJ databases">
        <title>Genomic Encyclopedia of Type Strains, Phase IV (KMG-IV): sequencing the most valuable type-strain genomes for metagenomic binning, comparative biology and taxonomic classification.</title>
        <authorList>
            <person name="Goeker M."/>
        </authorList>
    </citation>
    <scope>NUCLEOTIDE SEQUENCE [LARGE SCALE GENOMIC DNA]</scope>
    <source>
        <strain evidence="1 2">DSM 29388</strain>
    </source>
</reference>
<sequence>MSLNISALAINENLQNEVEKLSDILGFELVLEEEIDFETASQSYLEEELIDVYFGELGTLVFCHEDLSVSESYKHPDFQILTFAHSEISMISYLNYTENAKSKRTILEFEGERSIDEGNLLPIEEEEEIDTAELIWAQFEEVFGESFWDIDPNGIVHRFQLIRKPENTKTTTSESPKKEFDKFDFSILLNHEKLKTDYSQEELLELFNRMIRFAQEQKLQIFHHPNNYEAGENIFHRNFYYLKQAIALNPTLEALLQERIPMNAYNAFVRMQKVQISSTENTQMMELIQALRPITLIDKTVQTDKSWWEFWK</sequence>
<dbReference type="RefSeq" id="WP_354510242.1">
    <property type="nucleotide sequence ID" value="NZ_JBEPMO010000018.1"/>
</dbReference>
<organism evidence="1 2">
    <name type="scientific">Moheibacter stercoris</name>
    <dbReference type="NCBI Taxonomy" id="1628251"/>
    <lineage>
        <taxon>Bacteria</taxon>
        <taxon>Pseudomonadati</taxon>
        <taxon>Bacteroidota</taxon>
        <taxon>Flavobacteriia</taxon>
        <taxon>Flavobacteriales</taxon>
        <taxon>Weeksellaceae</taxon>
        <taxon>Moheibacter</taxon>
    </lineage>
</organism>
<dbReference type="Proteomes" id="UP001549146">
    <property type="component" value="Unassembled WGS sequence"/>
</dbReference>
<protein>
    <submittedName>
        <fullName evidence="1">Uncharacterized protein</fullName>
    </submittedName>
</protein>